<dbReference type="GO" id="GO:0008270">
    <property type="term" value="F:zinc ion binding"/>
    <property type="evidence" value="ECO:0007669"/>
    <property type="project" value="InterPro"/>
</dbReference>
<feature type="signal peptide" evidence="12">
    <location>
        <begin position="1"/>
        <end position="30"/>
    </location>
</feature>
<evidence type="ECO:0000256" key="6">
    <source>
        <dbReference type="ARBA" id="ARBA00022438"/>
    </source>
</evidence>
<keyword evidence="7" id="KW-0645">Protease</keyword>
<dbReference type="Pfam" id="PF01433">
    <property type="entry name" value="Peptidase_M1"/>
    <property type="match status" value="1"/>
</dbReference>
<evidence type="ECO:0000256" key="3">
    <source>
        <dbReference type="ARBA" id="ARBA00010136"/>
    </source>
</evidence>
<dbReference type="Pfam" id="PF17900">
    <property type="entry name" value="Peptidase_M1_N"/>
    <property type="match status" value="1"/>
</dbReference>
<dbReference type="InterPro" id="IPR050344">
    <property type="entry name" value="Peptidase_M1_aminopeptidases"/>
</dbReference>
<dbReference type="InterPro" id="IPR026444">
    <property type="entry name" value="Secre_tail"/>
</dbReference>
<dbReference type="GO" id="GO:0042277">
    <property type="term" value="F:peptide binding"/>
    <property type="evidence" value="ECO:0007669"/>
    <property type="project" value="TreeGrafter"/>
</dbReference>
<evidence type="ECO:0000256" key="12">
    <source>
        <dbReference type="SAM" id="SignalP"/>
    </source>
</evidence>
<dbReference type="InterPro" id="IPR014782">
    <property type="entry name" value="Peptidase_M1_dom"/>
</dbReference>
<keyword evidence="10" id="KW-0862">Zinc</keyword>
<dbReference type="GO" id="GO:0005615">
    <property type="term" value="C:extracellular space"/>
    <property type="evidence" value="ECO:0007669"/>
    <property type="project" value="TreeGrafter"/>
</dbReference>
<dbReference type="GO" id="GO:0016285">
    <property type="term" value="F:alanyl aminopeptidase activity"/>
    <property type="evidence" value="ECO:0007669"/>
    <property type="project" value="UniProtKB-EC"/>
</dbReference>
<dbReference type="InterPro" id="IPR001930">
    <property type="entry name" value="Peptidase_M1"/>
</dbReference>
<evidence type="ECO:0000256" key="2">
    <source>
        <dbReference type="ARBA" id="ARBA00001947"/>
    </source>
</evidence>
<evidence type="ECO:0000256" key="8">
    <source>
        <dbReference type="ARBA" id="ARBA00022723"/>
    </source>
</evidence>
<dbReference type="SUPFAM" id="SSF55486">
    <property type="entry name" value="Metalloproteases ('zincins'), catalytic domain"/>
    <property type="match status" value="1"/>
</dbReference>
<dbReference type="GO" id="GO:0006508">
    <property type="term" value="P:proteolysis"/>
    <property type="evidence" value="ECO:0007669"/>
    <property type="project" value="UniProtKB-KW"/>
</dbReference>
<comment type="caution">
    <text evidence="15">The sequence shown here is derived from an EMBL/GenBank/DDBJ whole genome shotgun (WGS) entry which is preliminary data.</text>
</comment>
<accession>A0A8J8FJE7</accession>
<dbReference type="Gene3D" id="2.60.40.1730">
    <property type="entry name" value="tricorn interacting facor f3 domain"/>
    <property type="match status" value="1"/>
</dbReference>
<evidence type="ECO:0000313" key="15">
    <source>
        <dbReference type="EMBL" id="NNV57727.1"/>
    </source>
</evidence>
<keyword evidence="9" id="KW-0378">Hydrolase</keyword>
<dbReference type="AlphaFoldDB" id="A0A8J8FJE7"/>
<dbReference type="GO" id="GO:0005737">
    <property type="term" value="C:cytoplasm"/>
    <property type="evidence" value="ECO:0007669"/>
    <property type="project" value="TreeGrafter"/>
</dbReference>
<comment type="cofactor">
    <cofactor evidence="2">
        <name>Zn(2+)</name>
        <dbReference type="ChEBI" id="CHEBI:29105"/>
    </cofactor>
</comment>
<dbReference type="SUPFAM" id="SSF63737">
    <property type="entry name" value="Leukotriene A4 hydrolase N-terminal domain"/>
    <property type="match status" value="1"/>
</dbReference>
<keyword evidence="8" id="KW-0479">Metal-binding</keyword>
<keyword evidence="11" id="KW-0482">Metalloprotease</keyword>
<evidence type="ECO:0000256" key="7">
    <source>
        <dbReference type="ARBA" id="ARBA00022670"/>
    </source>
</evidence>
<sequence>MINLLHIKARGMKKLLSGFLLTVLTGQILAQEQVCKEVNTIAAMEKLAKEKRFKPVSLTLASNNYNVYYYKCEWTIDPAVYYISGKVSPSFTITNATNNLVFDLSDALRVDSVYMRKKKLNFVRSGNATVTVQLPKTYGAGKKDSITFYYQGAPVGGGFGSFIQSTHNSKPVLWTLSEPYGASDWWPCRNGLDDKADSIDIYITHPGKYKASSNGMLQSVAKQGKNATSYFKHRYPIASYLVALAVTNYTTATDFVQLGNTQMPVISNIYPEDSASFHAAITPVLNGLQLFSNTFTLYPFAKEKYGQTQFGWGGGMEHQTNSYVIGYGENLQTHELAHQWFGDKITCGSWEDIWLNEGFATFCADFLYTENYNPAQNKINIKANLDYIVSQPGGSVKVDDTTNINRIFDGRLSYDKGAFLLRMLRFTMGDSLFFTALRNYLEDPQLKYNFARTANLQHHLEAVSGLNLTYFFNQWYQGQGYPSFTVKWSQNGLNQANINISQVTSHPSVSFFQVPLALTFKNATQQKTIIVQHTINNQIVIDNIGFKADTVLIDPENYLISKNNKAIKQAPLAKADNLLQISVSPNPFTNRLSVMVNDSDAKKLLFQLFDNAGQLMFSTTAQQNVQHTYTLQTPAHLLPGNYVLKVIANNKTNSYNVIKK</sequence>
<dbReference type="CDD" id="cd09603">
    <property type="entry name" value="M1_APN_like"/>
    <property type="match status" value="1"/>
</dbReference>
<dbReference type="PRINTS" id="PR00756">
    <property type="entry name" value="ALADIPTASE"/>
</dbReference>
<dbReference type="GO" id="GO:0016020">
    <property type="term" value="C:membrane"/>
    <property type="evidence" value="ECO:0007669"/>
    <property type="project" value="TreeGrafter"/>
</dbReference>
<dbReference type="EMBL" id="WHPF01000018">
    <property type="protein sequence ID" value="NNV57727.1"/>
    <property type="molecule type" value="Genomic_DNA"/>
</dbReference>
<evidence type="ECO:0000259" key="14">
    <source>
        <dbReference type="Pfam" id="PF17900"/>
    </source>
</evidence>
<dbReference type="GO" id="GO:0070006">
    <property type="term" value="F:metalloaminopeptidase activity"/>
    <property type="evidence" value="ECO:0007669"/>
    <property type="project" value="TreeGrafter"/>
</dbReference>
<dbReference type="Gene3D" id="1.10.390.10">
    <property type="entry name" value="Neutral Protease Domain 2"/>
    <property type="match status" value="1"/>
</dbReference>
<evidence type="ECO:0000256" key="11">
    <source>
        <dbReference type="ARBA" id="ARBA00023049"/>
    </source>
</evidence>
<keyword evidence="12" id="KW-0732">Signal</keyword>
<evidence type="ECO:0000313" key="16">
    <source>
        <dbReference type="Proteomes" id="UP000598971"/>
    </source>
</evidence>
<keyword evidence="16" id="KW-1185">Reference proteome</keyword>
<evidence type="ECO:0000256" key="10">
    <source>
        <dbReference type="ARBA" id="ARBA00022833"/>
    </source>
</evidence>
<dbReference type="PANTHER" id="PTHR11533">
    <property type="entry name" value="PROTEASE M1 ZINC METALLOPROTEASE"/>
    <property type="match status" value="1"/>
</dbReference>
<reference evidence="15" key="1">
    <citation type="submission" date="2019-10" db="EMBL/GenBank/DDBJ databases">
        <title>Draft genome sequence of Panacibacter sp. KCS-6.</title>
        <authorList>
            <person name="Yim K.J."/>
        </authorList>
    </citation>
    <scope>NUCLEOTIDE SEQUENCE</scope>
    <source>
        <strain evidence="15">KCS-6</strain>
    </source>
</reference>
<evidence type="ECO:0000256" key="4">
    <source>
        <dbReference type="ARBA" id="ARBA00012564"/>
    </source>
</evidence>
<evidence type="ECO:0000256" key="5">
    <source>
        <dbReference type="ARBA" id="ARBA00015611"/>
    </source>
</evidence>
<name>A0A8J8FJE7_9BACT</name>
<dbReference type="InterPro" id="IPR027268">
    <property type="entry name" value="Peptidase_M4/M1_CTD_sf"/>
</dbReference>
<feature type="chain" id="PRO_5035157411" description="Aminopeptidase N" evidence="12">
    <location>
        <begin position="31"/>
        <end position="660"/>
    </location>
</feature>
<evidence type="ECO:0000256" key="9">
    <source>
        <dbReference type="ARBA" id="ARBA00022801"/>
    </source>
</evidence>
<evidence type="ECO:0000256" key="1">
    <source>
        <dbReference type="ARBA" id="ARBA00000098"/>
    </source>
</evidence>
<dbReference type="GO" id="GO:0043171">
    <property type="term" value="P:peptide catabolic process"/>
    <property type="evidence" value="ECO:0007669"/>
    <property type="project" value="TreeGrafter"/>
</dbReference>
<keyword evidence="6" id="KW-0031">Aminopeptidase</keyword>
<comment type="similarity">
    <text evidence="3">Belongs to the peptidase M1 family.</text>
</comment>
<comment type="catalytic activity">
    <reaction evidence="1">
        <text>Release of an N-terminal amino acid, Xaa-|-Yaa- from a peptide, amide or arylamide. Xaa is preferably Ala, but may be most amino acids including Pro (slow action). When a terminal hydrophobic residue is followed by a prolyl residue, the two may be released as an intact Xaa-Pro dipeptide.</text>
        <dbReference type="EC" id="3.4.11.2"/>
    </reaction>
</comment>
<feature type="domain" description="Aminopeptidase N-like N-terminal" evidence="14">
    <location>
        <begin position="69"/>
        <end position="241"/>
    </location>
</feature>
<dbReference type="PANTHER" id="PTHR11533:SF174">
    <property type="entry name" value="PUROMYCIN-SENSITIVE AMINOPEPTIDASE-RELATED"/>
    <property type="match status" value="1"/>
</dbReference>
<dbReference type="InterPro" id="IPR045357">
    <property type="entry name" value="Aminopeptidase_N-like_N"/>
</dbReference>
<feature type="domain" description="Peptidase M1 membrane alanine aminopeptidase" evidence="13">
    <location>
        <begin position="331"/>
        <end position="475"/>
    </location>
</feature>
<proteinExistence type="inferred from homology"/>
<evidence type="ECO:0000259" key="13">
    <source>
        <dbReference type="Pfam" id="PF01433"/>
    </source>
</evidence>
<gene>
    <name evidence="15" type="ORF">GD597_19820</name>
</gene>
<dbReference type="InterPro" id="IPR042097">
    <property type="entry name" value="Aminopeptidase_N-like_N_sf"/>
</dbReference>
<protein>
    <recommendedName>
        <fullName evidence="5">Aminopeptidase N</fullName>
        <ecNumber evidence="4">3.4.11.2</ecNumber>
    </recommendedName>
</protein>
<dbReference type="EC" id="3.4.11.2" evidence="4"/>
<dbReference type="Proteomes" id="UP000598971">
    <property type="component" value="Unassembled WGS sequence"/>
</dbReference>
<organism evidence="15 16">
    <name type="scientific">Limnovirga soli</name>
    <dbReference type="NCBI Taxonomy" id="2656915"/>
    <lineage>
        <taxon>Bacteria</taxon>
        <taxon>Pseudomonadati</taxon>
        <taxon>Bacteroidota</taxon>
        <taxon>Chitinophagia</taxon>
        <taxon>Chitinophagales</taxon>
        <taxon>Chitinophagaceae</taxon>
        <taxon>Limnovirga</taxon>
    </lineage>
</organism>
<dbReference type="NCBIfam" id="TIGR04183">
    <property type="entry name" value="Por_Secre_tail"/>
    <property type="match status" value="1"/>
</dbReference>